<proteinExistence type="predicted"/>
<protein>
    <submittedName>
        <fullName evidence="1">Uncharacterized protein</fullName>
    </submittedName>
</protein>
<evidence type="ECO:0000313" key="2">
    <source>
        <dbReference type="Proteomes" id="UP000500857"/>
    </source>
</evidence>
<reference evidence="1 2" key="1">
    <citation type="submission" date="2020-04" db="EMBL/GenBank/DDBJ databases">
        <authorList>
            <person name="Basu S."/>
            <person name="Maruthanayagam V."/>
            <person name="Chakraborty S."/>
            <person name="Pramanik A."/>
            <person name="Mukherjee J."/>
            <person name="Brink B."/>
        </authorList>
    </citation>
    <scope>NUCLEOTIDE SEQUENCE [LARGE SCALE GENOMIC DNA]</scope>
    <source>
        <strain evidence="1 2">AP17</strain>
    </source>
</reference>
<dbReference type="AlphaFoldDB" id="A0A6H1TSF3"/>
<dbReference type="Proteomes" id="UP000500857">
    <property type="component" value="Chromosome"/>
</dbReference>
<sequence length="97" mass="10830">MPIIWVSTFCRTATPKCNPSRIGSHVAFMGLKADSFLTFGRSRSRSRNAGRSCVLASQKTENTALDRTIEPAKAGRRNPVKLEYSRILFQKRRSPSG</sequence>
<organism evidence="1 2">
    <name type="scientific">Oxynema aestuarii AP17</name>
    <dbReference type="NCBI Taxonomy" id="2064643"/>
    <lineage>
        <taxon>Bacteria</taxon>
        <taxon>Bacillati</taxon>
        <taxon>Cyanobacteriota</taxon>
        <taxon>Cyanophyceae</taxon>
        <taxon>Oscillatoriophycideae</taxon>
        <taxon>Oscillatoriales</taxon>
        <taxon>Oscillatoriaceae</taxon>
        <taxon>Oxynema</taxon>
        <taxon>Oxynema aestuarii</taxon>
    </lineage>
</organism>
<accession>A0A6H1TSF3</accession>
<dbReference type="RefSeq" id="WP_168567628.1">
    <property type="nucleotide sequence ID" value="NZ_CP051167.1"/>
</dbReference>
<name>A0A6H1TSF3_9CYAN</name>
<dbReference type="EMBL" id="CP051167">
    <property type="protein sequence ID" value="QIZ69471.1"/>
    <property type="molecule type" value="Genomic_DNA"/>
</dbReference>
<gene>
    <name evidence="1" type="ORF">HCG48_01775</name>
</gene>
<dbReference type="KEGG" id="oxy:HCG48_01775"/>
<keyword evidence="2" id="KW-1185">Reference proteome</keyword>
<evidence type="ECO:0000313" key="1">
    <source>
        <dbReference type="EMBL" id="QIZ69471.1"/>
    </source>
</evidence>